<evidence type="ECO:0008006" key="4">
    <source>
        <dbReference type="Google" id="ProtNLM"/>
    </source>
</evidence>
<dbReference type="RefSeq" id="WP_131636893.1">
    <property type="nucleotide sequence ID" value="NZ_SJON01000006.1"/>
</dbReference>
<protein>
    <recommendedName>
        <fullName evidence="4">Transmembrane protein</fullName>
    </recommendedName>
</protein>
<feature type="transmembrane region" description="Helical" evidence="1">
    <location>
        <begin position="424"/>
        <end position="448"/>
    </location>
</feature>
<feature type="transmembrane region" description="Helical" evidence="1">
    <location>
        <begin position="51"/>
        <end position="73"/>
    </location>
</feature>
<reference evidence="2 3" key="1">
    <citation type="submission" date="2019-02" db="EMBL/GenBank/DDBJ databases">
        <title>The draft genome of Enterobacter spp. strains.</title>
        <authorList>
            <person name="Wang C."/>
            <person name="Feng Y."/>
            <person name="Zong Z."/>
        </authorList>
    </citation>
    <scope>NUCLEOTIDE SEQUENCE [LARGE SCALE GENOMIC DNA]</scope>
    <source>
        <strain evidence="2 3">WCHEQ120003</strain>
    </source>
</reference>
<organism evidence="2 3">
    <name type="scientific">Enterobacter quasihormaechei</name>
    <dbReference type="NCBI Taxonomy" id="2529382"/>
    <lineage>
        <taxon>Bacteria</taxon>
        <taxon>Pseudomonadati</taxon>
        <taxon>Pseudomonadota</taxon>
        <taxon>Gammaproteobacteria</taxon>
        <taxon>Enterobacterales</taxon>
        <taxon>Enterobacteriaceae</taxon>
        <taxon>Enterobacter</taxon>
    </lineage>
</organism>
<dbReference type="AlphaFoldDB" id="A0AAE8UCL5"/>
<keyword evidence="1" id="KW-1133">Transmembrane helix</keyword>
<evidence type="ECO:0000313" key="3">
    <source>
        <dbReference type="Proteomes" id="UP000291623"/>
    </source>
</evidence>
<evidence type="ECO:0000313" key="2">
    <source>
        <dbReference type="EMBL" id="TCB87271.1"/>
    </source>
</evidence>
<gene>
    <name evidence="2" type="ORF">E0L16_10695</name>
</gene>
<keyword evidence="1" id="KW-0812">Transmembrane</keyword>
<evidence type="ECO:0000256" key="1">
    <source>
        <dbReference type="SAM" id="Phobius"/>
    </source>
</evidence>
<dbReference type="Proteomes" id="UP000291623">
    <property type="component" value="Unassembled WGS sequence"/>
</dbReference>
<accession>A0AAE8UCL5</accession>
<dbReference type="EMBL" id="SJON01000006">
    <property type="protein sequence ID" value="TCB87271.1"/>
    <property type="molecule type" value="Genomic_DNA"/>
</dbReference>
<keyword evidence="1" id="KW-0472">Membrane</keyword>
<feature type="transmembrane region" description="Helical" evidence="1">
    <location>
        <begin position="394"/>
        <end position="412"/>
    </location>
</feature>
<comment type="caution">
    <text evidence="2">The sequence shown here is derived from an EMBL/GenBank/DDBJ whole genome shotgun (WGS) entry which is preliminary data.</text>
</comment>
<feature type="transmembrane region" description="Helical" evidence="1">
    <location>
        <begin position="20"/>
        <end position="39"/>
    </location>
</feature>
<dbReference type="GeneID" id="92385251"/>
<name>A0AAE8UCL5_9ENTR</name>
<proteinExistence type="predicted"/>
<sequence length="464" mass="52983">MRAWWLYKKQPDPESTVPVAMIVFIYVIAVAMGLALRALTWPEQEHVSALFFVPSVILPICVVSLLVFTGFIFHDANIHYAETRKFMAKEQEINLKTYARKNMAIAAWSSITPLEQPALNMLKLEGEFPLAPKTPLNIQMEDRFDQTRNEQMFYRLLDPMAEKFKDYNYRIFETVVWVHGGSGSCIDELRRTLERLGIETASTCKIEYSTECPDYAIVSQWMNLSDYRVENRLIVIVDLHEESGESKSMENACAFLLTSHYVREEGEKPVYLYQPMSDVTDVEDKMAVFLESGSVLSPKNLWYTGLSRIEKYPLMQALDNKALTVERLDIDASLGAKSAGYRWLALAFAADAVKYAQGEQLVAYSDKNKFCVTALSSMKTAIPKKLTWCNWSNPLYPAGMAALFCVLSLIAYRISFPAQNDQPAIWELIASIIIPFVIFIGLGSFIFISKTNEAYEDMEYEWKR</sequence>